<organism evidence="3 4">
    <name type="scientific">Xanthomonas citri pv. citri</name>
    <dbReference type="NCBI Taxonomy" id="611301"/>
    <lineage>
        <taxon>Bacteria</taxon>
        <taxon>Pseudomonadati</taxon>
        <taxon>Pseudomonadota</taxon>
        <taxon>Gammaproteobacteria</taxon>
        <taxon>Lysobacterales</taxon>
        <taxon>Lysobacteraceae</taxon>
        <taxon>Xanthomonas</taxon>
    </lineage>
</organism>
<comment type="caution">
    <text evidence="3">The sequence shown here is derived from an EMBL/GenBank/DDBJ whole genome shotgun (WGS) entry which is preliminary data.</text>
</comment>
<sequence length="83" mass="8851">GAERVDSTLAALDLLKQAGIPSGAKILIHDGVRPFVEERSIDGCIDSLDQFNAATVAYASTDTILLTEDLGDRKVVKSVPERP</sequence>
<dbReference type="InterPro" id="IPR029044">
    <property type="entry name" value="Nucleotide-diphossugar_trans"/>
</dbReference>
<dbReference type="AlphaFoldDB" id="A0A8I0H7A5"/>
<evidence type="ECO:0000313" key="4">
    <source>
        <dbReference type="Proteomes" id="UP000653002"/>
    </source>
</evidence>
<evidence type="ECO:0000256" key="1">
    <source>
        <dbReference type="ARBA" id="ARBA00022679"/>
    </source>
</evidence>
<keyword evidence="2 3" id="KW-0548">Nucleotidyltransferase</keyword>
<dbReference type="InterPro" id="IPR018294">
    <property type="entry name" value="ISPD_synthase_CS"/>
</dbReference>
<dbReference type="Proteomes" id="UP000653002">
    <property type="component" value="Unassembled WGS sequence"/>
</dbReference>
<dbReference type="SUPFAM" id="SSF53448">
    <property type="entry name" value="Nucleotide-diphospho-sugar transferases"/>
    <property type="match status" value="1"/>
</dbReference>
<dbReference type="GO" id="GO:0008299">
    <property type="term" value="P:isoprenoid biosynthetic process"/>
    <property type="evidence" value="ECO:0007669"/>
    <property type="project" value="InterPro"/>
</dbReference>
<dbReference type="Pfam" id="PF01128">
    <property type="entry name" value="IspD"/>
    <property type="match status" value="1"/>
</dbReference>
<dbReference type="PANTHER" id="PTHR32125:SF4">
    <property type="entry name" value="2-C-METHYL-D-ERYTHRITOL 4-PHOSPHATE CYTIDYLYLTRANSFERASE, CHLOROPLASTIC"/>
    <property type="match status" value="1"/>
</dbReference>
<dbReference type="EMBL" id="JAABFR010000415">
    <property type="protein sequence ID" value="MBD4335821.1"/>
    <property type="molecule type" value="Genomic_DNA"/>
</dbReference>
<accession>A0A8I0H7A5</accession>
<dbReference type="PANTHER" id="PTHR32125">
    <property type="entry name" value="2-C-METHYL-D-ERYTHRITOL 4-PHOSPHATE CYTIDYLYLTRANSFERASE, CHLOROPLASTIC"/>
    <property type="match status" value="1"/>
</dbReference>
<dbReference type="InterPro" id="IPR050088">
    <property type="entry name" value="IspD/TarI_cytidylyltransf_bact"/>
</dbReference>
<gene>
    <name evidence="3" type="ORF">GUH15_07060</name>
</gene>
<keyword evidence="1 3" id="KW-0808">Transferase</keyword>
<proteinExistence type="predicted"/>
<dbReference type="GO" id="GO:0050518">
    <property type="term" value="F:2-C-methyl-D-erythritol 4-phosphate cytidylyltransferase activity"/>
    <property type="evidence" value="ECO:0007669"/>
    <property type="project" value="TreeGrafter"/>
</dbReference>
<feature type="non-terminal residue" evidence="3">
    <location>
        <position position="83"/>
    </location>
</feature>
<evidence type="ECO:0000313" key="3">
    <source>
        <dbReference type="EMBL" id="MBD4335821.1"/>
    </source>
</evidence>
<dbReference type="PROSITE" id="PS01295">
    <property type="entry name" value="ISPD"/>
    <property type="match status" value="1"/>
</dbReference>
<protein>
    <submittedName>
        <fullName evidence="3">2-C-methyl-D-erythritol 4-phosphate cytidylyltransferase</fullName>
    </submittedName>
</protein>
<dbReference type="Gene3D" id="3.90.550.10">
    <property type="entry name" value="Spore Coat Polysaccharide Biosynthesis Protein SpsA, Chain A"/>
    <property type="match status" value="1"/>
</dbReference>
<dbReference type="InterPro" id="IPR034683">
    <property type="entry name" value="IspD/TarI"/>
</dbReference>
<name>A0A8I0H7A5_XANCI</name>
<feature type="non-terminal residue" evidence="3">
    <location>
        <position position="1"/>
    </location>
</feature>
<evidence type="ECO:0000256" key="2">
    <source>
        <dbReference type="ARBA" id="ARBA00022695"/>
    </source>
</evidence>
<reference evidence="3" key="1">
    <citation type="submission" date="2020-01" db="EMBL/GenBank/DDBJ databases">
        <authorList>
            <person name="Richard D."/>
        </authorList>
    </citation>
    <scope>NUCLEOTIDE SEQUENCE</scope>
    <source>
        <strain evidence="3">JP541</strain>
    </source>
</reference>